<dbReference type="STRING" id="243090.RB7196"/>
<reference evidence="2 3" key="1">
    <citation type="journal article" date="2003" name="Proc. Natl. Acad. Sci. U.S.A.">
        <title>Complete genome sequence of the marine planctomycete Pirellula sp. strain 1.</title>
        <authorList>
            <person name="Gloeckner F.O."/>
            <person name="Kube M."/>
            <person name="Bauer M."/>
            <person name="Teeling H."/>
            <person name="Lombardot T."/>
            <person name="Ludwig W."/>
            <person name="Gade D."/>
            <person name="Beck A."/>
            <person name="Borzym K."/>
            <person name="Heitmann K."/>
            <person name="Rabus R."/>
            <person name="Schlesner H."/>
            <person name="Amann R."/>
            <person name="Reinhardt R."/>
        </authorList>
    </citation>
    <scope>NUCLEOTIDE SEQUENCE [LARGE SCALE GENOMIC DNA]</scope>
    <source>
        <strain evidence="3">DSM 10527 / NCIMB 13988 / SH1</strain>
    </source>
</reference>
<dbReference type="PANTHER" id="PTHR35400:SF3">
    <property type="entry name" value="SLL1072 PROTEIN"/>
    <property type="match status" value="1"/>
</dbReference>
<keyword evidence="3" id="KW-1185">Reference proteome</keyword>
<dbReference type="EMBL" id="BX294145">
    <property type="protein sequence ID" value="CAD75233.1"/>
    <property type="molecule type" value="Genomic_DNA"/>
</dbReference>
<dbReference type="PATRIC" id="fig|243090.15.peg.3481"/>
<proteinExistence type="predicted"/>
<dbReference type="HOGENOM" id="CLU_076312_2_0_0"/>
<dbReference type="SUPFAM" id="SSF52980">
    <property type="entry name" value="Restriction endonuclease-like"/>
    <property type="match status" value="1"/>
</dbReference>
<dbReference type="CDD" id="cd06260">
    <property type="entry name" value="DUF820-like"/>
    <property type="match status" value="1"/>
</dbReference>
<sequence length="194" mass="22036">MCHRRTSEMSTALQLSLEEYDRMIAAGAFVGMDRHIELIRGELRQMNPAGPVHGDLIMYLLDWSHDQADRSAFLVTGRSGVNMPEVGSRPEPDVFWIHRRRYRDRHPGVSDVVLAIEVADSSLQYDLGEKADLYAEAGLAEYWVFDVPHQRLHVMREPTGKAYNHREIFQIGDSASPSIQPTATLDLQDLFEGE</sequence>
<dbReference type="PANTHER" id="PTHR35400">
    <property type="entry name" value="SLR1083 PROTEIN"/>
    <property type="match status" value="1"/>
</dbReference>
<dbReference type="InterPro" id="IPR011335">
    <property type="entry name" value="Restrct_endonuc-II-like"/>
</dbReference>
<organism evidence="2 3">
    <name type="scientific">Rhodopirellula baltica (strain DSM 10527 / NCIMB 13988 / SH1)</name>
    <dbReference type="NCBI Taxonomy" id="243090"/>
    <lineage>
        <taxon>Bacteria</taxon>
        <taxon>Pseudomonadati</taxon>
        <taxon>Planctomycetota</taxon>
        <taxon>Planctomycetia</taxon>
        <taxon>Pirellulales</taxon>
        <taxon>Pirellulaceae</taxon>
        <taxon>Rhodopirellula</taxon>
    </lineage>
</organism>
<evidence type="ECO:0000259" key="1">
    <source>
        <dbReference type="Pfam" id="PF05685"/>
    </source>
</evidence>
<name>Q7UP32_RHOBA</name>
<dbReference type="eggNOG" id="COG4636">
    <property type="taxonomic scope" value="Bacteria"/>
</dbReference>
<accession>Q7UP32</accession>
<dbReference type="Pfam" id="PF05685">
    <property type="entry name" value="Uma2"/>
    <property type="match status" value="1"/>
</dbReference>
<evidence type="ECO:0000313" key="2">
    <source>
        <dbReference type="EMBL" id="CAD75233.1"/>
    </source>
</evidence>
<gene>
    <name evidence="2" type="ordered locus">RB7196</name>
</gene>
<protein>
    <recommendedName>
        <fullName evidence="1">Putative restriction endonuclease domain-containing protein</fullName>
    </recommendedName>
</protein>
<dbReference type="InterPro" id="IPR008538">
    <property type="entry name" value="Uma2"/>
</dbReference>
<dbReference type="InParanoid" id="Q7UP32"/>
<dbReference type="Gene3D" id="3.90.1570.10">
    <property type="entry name" value="tt1808, chain A"/>
    <property type="match status" value="1"/>
</dbReference>
<dbReference type="EnsemblBacteria" id="CAD75233">
    <property type="protein sequence ID" value="CAD75233"/>
    <property type="gene ID" value="RB7196"/>
</dbReference>
<dbReference type="KEGG" id="rba:RB7196"/>
<dbReference type="Proteomes" id="UP000001025">
    <property type="component" value="Chromosome"/>
</dbReference>
<feature type="domain" description="Putative restriction endonuclease" evidence="1">
    <location>
        <begin position="17"/>
        <end position="185"/>
    </location>
</feature>
<dbReference type="OrthoDB" id="9789502at2"/>
<dbReference type="AlphaFoldDB" id="Q7UP32"/>
<dbReference type="InterPro" id="IPR012296">
    <property type="entry name" value="Nuclease_put_TT1808"/>
</dbReference>
<evidence type="ECO:0000313" key="3">
    <source>
        <dbReference type="Proteomes" id="UP000001025"/>
    </source>
</evidence>